<protein>
    <submittedName>
        <fullName evidence="1">Uncharacterized protein</fullName>
    </submittedName>
</protein>
<dbReference type="InterPro" id="IPR043459">
    <property type="entry name" value="NFD6/NOXY2-like"/>
</dbReference>
<proteinExistence type="predicted"/>
<keyword evidence="2" id="KW-1185">Reference proteome</keyword>
<name>A0AAV9AKV7_ACOGR</name>
<dbReference type="PANTHER" id="PTHR33156">
    <property type="entry name" value="OS02G0230000 PROTEIN"/>
    <property type="match status" value="1"/>
</dbReference>
<evidence type="ECO:0000313" key="2">
    <source>
        <dbReference type="Proteomes" id="UP001179952"/>
    </source>
</evidence>
<accession>A0AAV9AKV7</accession>
<comment type="caution">
    <text evidence="1">The sequence shown here is derived from an EMBL/GenBank/DDBJ whole genome shotgun (WGS) entry which is preliminary data.</text>
</comment>
<evidence type="ECO:0000313" key="1">
    <source>
        <dbReference type="EMBL" id="KAK1264731.1"/>
    </source>
</evidence>
<dbReference type="Proteomes" id="UP001179952">
    <property type="component" value="Unassembled WGS sequence"/>
</dbReference>
<organism evidence="1 2">
    <name type="scientific">Acorus gramineus</name>
    <name type="common">Dwarf sweet flag</name>
    <dbReference type="NCBI Taxonomy" id="55184"/>
    <lineage>
        <taxon>Eukaryota</taxon>
        <taxon>Viridiplantae</taxon>
        <taxon>Streptophyta</taxon>
        <taxon>Embryophyta</taxon>
        <taxon>Tracheophyta</taxon>
        <taxon>Spermatophyta</taxon>
        <taxon>Magnoliopsida</taxon>
        <taxon>Liliopsida</taxon>
        <taxon>Acoraceae</taxon>
        <taxon>Acorus</taxon>
    </lineage>
</organism>
<dbReference type="AlphaFoldDB" id="A0AAV9AKV7"/>
<reference evidence="1" key="1">
    <citation type="journal article" date="2023" name="Nat. Commun.">
        <title>Diploid and tetraploid genomes of Acorus and the evolution of monocots.</title>
        <authorList>
            <person name="Ma L."/>
            <person name="Liu K.W."/>
            <person name="Li Z."/>
            <person name="Hsiao Y.Y."/>
            <person name="Qi Y."/>
            <person name="Fu T."/>
            <person name="Tang G.D."/>
            <person name="Zhang D."/>
            <person name="Sun W.H."/>
            <person name="Liu D.K."/>
            <person name="Li Y."/>
            <person name="Chen G.Z."/>
            <person name="Liu X.D."/>
            <person name="Liao X.Y."/>
            <person name="Jiang Y.T."/>
            <person name="Yu X."/>
            <person name="Hao Y."/>
            <person name="Huang J."/>
            <person name="Zhao X.W."/>
            <person name="Ke S."/>
            <person name="Chen Y.Y."/>
            <person name="Wu W.L."/>
            <person name="Hsu J.L."/>
            <person name="Lin Y.F."/>
            <person name="Huang M.D."/>
            <person name="Li C.Y."/>
            <person name="Huang L."/>
            <person name="Wang Z.W."/>
            <person name="Zhao X."/>
            <person name="Zhong W.Y."/>
            <person name="Peng D.H."/>
            <person name="Ahmad S."/>
            <person name="Lan S."/>
            <person name="Zhang J.S."/>
            <person name="Tsai W.C."/>
            <person name="Van de Peer Y."/>
            <person name="Liu Z.J."/>
        </authorList>
    </citation>
    <scope>NUCLEOTIDE SEQUENCE</scope>
    <source>
        <strain evidence="1">SCP</strain>
    </source>
</reference>
<sequence>MATRLRSVSRPAISLLRTFTCRPTTPISPNLLPRSSLSFSRIKPQMGCLESMLPFHSAVASARMTSRLCLGSAGSRTMCQGTVWGSNPGV</sequence>
<gene>
    <name evidence="1" type="ORF">QJS04_geneDACA015666</name>
</gene>
<dbReference type="PANTHER" id="PTHR33156:SF39">
    <property type="entry name" value="PROTEIN NONRESPONDING TO OXYLIPINS 2, MITOCHONDRIAL"/>
    <property type="match status" value="1"/>
</dbReference>
<dbReference type="EMBL" id="JAUJYN010000008">
    <property type="protein sequence ID" value="KAK1264731.1"/>
    <property type="molecule type" value="Genomic_DNA"/>
</dbReference>
<reference evidence="1" key="2">
    <citation type="submission" date="2023-06" db="EMBL/GenBank/DDBJ databases">
        <authorList>
            <person name="Ma L."/>
            <person name="Liu K.-W."/>
            <person name="Li Z."/>
            <person name="Hsiao Y.-Y."/>
            <person name="Qi Y."/>
            <person name="Fu T."/>
            <person name="Tang G."/>
            <person name="Zhang D."/>
            <person name="Sun W.-H."/>
            <person name="Liu D.-K."/>
            <person name="Li Y."/>
            <person name="Chen G.-Z."/>
            <person name="Liu X.-D."/>
            <person name="Liao X.-Y."/>
            <person name="Jiang Y.-T."/>
            <person name="Yu X."/>
            <person name="Hao Y."/>
            <person name="Huang J."/>
            <person name="Zhao X.-W."/>
            <person name="Ke S."/>
            <person name="Chen Y.-Y."/>
            <person name="Wu W.-L."/>
            <person name="Hsu J.-L."/>
            <person name="Lin Y.-F."/>
            <person name="Huang M.-D."/>
            <person name="Li C.-Y."/>
            <person name="Huang L."/>
            <person name="Wang Z.-W."/>
            <person name="Zhao X."/>
            <person name="Zhong W.-Y."/>
            <person name="Peng D.-H."/>
            <person name="Ahmad S."/>
            <person name="Lan S."/>
            <person name="Zhang J.-S."/>
            <person name="Tsai W.-C."/>
            <person name="Van De Peer Y."/>
            <person name="Liu Z.-J."/>
        </authorList>
    </citation>
    <scope>NUCLEOTIDE SEQUENCE</scope>
    <source>
        <strain evidence="1">SCP</strain>
        <tissue evidence="1">Leaves</tissue>
    </source>
</reference>